<proteinExistence type="predicted"/>
<dbReference type="PROSITE" id="PS51257">
    <property type="entry name" value="PROKAR_LIPOPROTEIN"/>
    <property type="match status" value="1"/>
</dbReference>
<sequence length="104" mass="10996">MKMKKILIAVGMSLFLSSCAIVQSPVSGFIYTDLKAPFAVTDNSQSSKVGTAEVKSILGIVAQGDASIEKAAKSAGITKIHHVDYHAHNIIGIVATFKVMVYGE</sequence>
<feature type="chain" id="PRO_5016233346" evidence="1">
    <location>
        <begin position="23"/>
        <end position="104"/>
    </location>
</feature>
<evidence type="ECO:0000256" key="1">
    <source>
        <dbReference type="SAM" id="SignalP"/>
    </source>
</evidence>
<keyword evidence="3" id="KW-1185">Reference proteome</keyword>
<evidence type="ECO:0000313" key="2">
    <source>
        <dbReference type="EMBL" id="PWJ40965.1"/>
    </source>
</evidence>
<dbReference type="RefSeq" id="WP_211323854.1">
    <property type="nucleotide sequence ID" value="NZ_QGDO01000004.1"/>
</dbReference>
<protein>
    <submittedName>
        <fullName evidence="2">TRL (tRNA-associated locus)-like protein</fullName>
    </submittedName>
</protein>
<accession>A0A315Z8S7</accession>
<keyword evidence="1" id="KW-0732">Signal</keyword>
<dbReference type="Pfam" id="PF13146">
    <property type="entry name" value="TRL"/>
    <property type="match status" value="1"/>
</dbReference>
<gene>
    <name evidence="2" type="ORF">BC781_104231</name>
</gene>
<dbReference type="EMBL" id="QGDO01000004">
    <property type="protein sequence ID" value="PWJ40965.1"/>
    <property type="molecule type" value="Genomic_DNA"/>
</dbReference>
<reference evidence="2 3" key="1">
    <citation type="submission" date="2018-03" db="EMBL/GenBank/DDBJ databases">
        <title>Genomic Encyclopedia of Archaeal and Bacterial Type Strains, Phase II (KMG-II): from individual species to whole genera.</title>
        <authorList>
            <person name="Goeker M."/>
        </authorList>
    </citation>
    <scope>NUCLEOTIDE SEQUENCE [LARGE SCALE GENOMIC DNA]</scope>
    <source>
        <strain evidence="2 3">DSM 28229</strain>
    </source>
</reference>
<comment type="caution">
    <text evidence="2">The sequence shown here is derived from an EMBL/GenBank/DDBJ whole genome shotgun (WGS) entry which is preliminary data.</text>
</comment>
<name>A0A315Z8S7_SEDFL</name>
<dbReference type="Proteomes" id="UP000245535">
    <property type="component" value="Unassembled WGS sequence"/>
</dbReference>
<dbReference type="AlphaFoldDB" id="A0A315Z8S7"/>
<evidence type="ECO:0000313" key="3">
    <source>
        <dbReference type="Proteomes" id="UP000245535"/>
    </source>
</evidence>
<feature type="signal peptide" evidence="1">
    <location>
        <begin position="1"/>
        <end position="22"/>
    </location>
</feature>
<dbReference type="InterPro" id="IPR025113">
    <property type="entry name" value="TRL-like"/>
</dbReference>
<organism evidence="2 3">
    <name type="scientific">Sediminitomix flava</name>
    <dbReference type="NCBI Taxonomy" id="379075"/>
    <lineage>
        <taxon>Bacteria</taxon>
        <taxon>Pseudomonadati</taxon>
        <taxon>Bacteroidota</taxon>
        <taxon>Cytophagia</taxon>
        <taxon>Cytophagales</taxon>
        <taxon>Flammeovirgaceae</taxon>
        <taxon>Sediminitomix</taxon>
    </lineage>
</organism>